<evidence type="ECO:0008006" key="7">
    <source>
        <dbReference type="Google" id="ProtNLM"/>
    </source>
</evidence>
<evidence type="ECO:0000256" key="4">
    <source>
        <dbReference type="SAM" id="MobiDB-lite"/>
    </source>
</evidence>
<dbReference type="NCBIfam" id="TIGR00030">
    <property type="entry name" value="S21p"/>
    <property type="match status" value="1"/>
</dbReference>
<dbReference type="AlphaFoldDB" id="A0A9Q0FI48"/>
<organism evidence="5 6">
    <name type="scientific">Turnera subulata</name>
    <dbReference type="NCBI Taxonomy" id="218843"/>
    <lineage>
        <taxon>Eukaryota</taxon>
        <taxon>Viridiplantae</taxon>
        <taxon>Streptophyta</taxon>
        <taxon>Embryophyta</taxon>
        <taxon>Tracheophyta</taxon>
        <taxon>Spermatophyta</taxon>
        <taxon>Magnoliopsida</taxon>
        <taxon>eudicotyledons</taxon>
        <taxon>Gunneridae</taxon>
        <taxon>Pentapetalae</taxon>
        <taxon>rosids</taxon>
        <taxon>fabids</taxon>
        <taxon>Malpighiales</taxon>
        <taxon>Passifloraceae</taxon>
        <taxon>Turnera</taxon>
    </lineage>
</organism>
<dbReference type="OrthoDB" id="785538at2759"/>
<reference evidence="5" key="1">
    <citation type="submission" date="2022-02" db="EMBL/GenBank/DDBJ databases">
        <authorList>
            <person name="Henning P.M."/>
            <person name="McCubbin A.G."/>
            <person name="Shore J.S."/>
        </authorList>
    </citation>
    <scope>NUCLEOTIDE SEQUENCE</scope>
    <source>
        <strain evidence="5">F60SS</strain>
        <tissue evidence="5">Leaves</tissue>
    </source>
</reference>
<feature type="compositionally biased region" description="Acidic residues" evidence="4">
    <location>
        <begin position="147"/>
        <end position="172"/>
    </location>
</feature>
<feature type="region of interest" description="Disordered" evidence="4">
    <location>
        <begin position="112"/>
        <end position="172"/>
    </location>
</feature>
<protein>
    <recommendedName>
        <fullName evidence="7">30S ribosomal protein S21, chloroplastic</fullName>
    </recommendedName>
</protein>
<evidence type="ECO:0000256" key="3">
    <source>
        <dbReference type="ARBA" id="ARBA00023274"/>
    </source>
</evidence>
<keyword evidence="6" id="KW-1185">Reference proteome</keyword>
<dbReference type="PANTHER" id="PTHR21109:SF0">
    <property type="entry name" value="SMALL RIBOSOMAL SUBUNIT PROTEIN BS21M"/>
    <property type="match status" value="1"/>
</dbReference>
<dbReference type="GO" id="GO:0005840">
    <property type="term" value="C:ribosome"/>
    <property type="evidence" value="ECO:0007669"/>
    <property type="project" value="UniProtKB-KW"/>
</dbReference>
<reference evidence="5" key="2">
    <citation type="journal article" date="2023" name="Plants (Basel)">
        <title>Annotation of the Turnera subulata (Passifloraceae) Draft Genome Reveals the S-Locus Evolved after the Divergence of Turneroideae from Passifloroideae in a Stepwise Manner.</title>
        <authorList>
            <person name="Henning P.M."/>
            <person name="Roalson E.H."/>
            <person name="Mir W."/>
            <person name="McCubbin A.G."/>
            <person name="Shore J.S."/>
        </authorList>
    </citation>
    <scope>NUCLEOTIDE SEQUENCE</scope>
    <source>
        <strain evidence="5">F60SS</strain>
    </source>
</reference>
<proteinExistence type="inferred from homology"/>
<evidence type="ECO:0000313" key="5">
    <source>
        <dbReference type="EMBL" id="KAJ4831125.1"/>
    </source>
</evidence>
<dbReference type="EMBL" id="JAKUCV010005449">
    <property type="protein sequence ID" value="KAJ4831125.1"/>
    <property type="molecule type" value="Genomic_DNA"/>
</dbReference>
<dbReference type="PANTHER" id="PTHR21109">
    <property type="entry name" value="MITOCHONDRIAL 28S RIBOSOMAL PROTEIN S21"/>
    <property type="match status" value="1"/>
</dbReference>
<gene>
    <name evidence="5" type="ORF">Tsubulata_000656</name>
</gene>
<name>A0A9Q0FI48_9ROSI</name>
<dbReference type="Gene3D" id="1.20.5.1150">
    <property type="entry name" value="Ribosomal protein S8"/>
    <property type="match status" value="1"/>
</dbReference>
<dbReference type="Pfam" id="PF01165">
    <property type="entry name" value="Ribosomal_S21"/>
    <property type="match status" value="1"/>
</dbReference>
<evidence type="ECO:0000313" key="6">
    <source>
        <dbReference type="Proteomes" id="UP001141552"/>
    </source>
</evidence>
<evidence type="ECO:0000256" key="1">
    <source>
        <dbReference type="ARBA" id="ARBA00006640"/>
    </source>
</evidence>
<accession>A0A9Q0FI48</accession>
<dbReference type="GO" id="GO:0003735">
    <property type="term" value="F:structural constituent of ribosome"/>
    <property type="evidence" value="ECO:0007669"/>
    <property type="project" value="InterPro"/>
</dbReference>
<feature type="compositionally biased region" description="Basic residues" evidence="4">
    <location>
        <begin position="120"/>
        <end position="138"/>
    </location>
</feature>
<comment type="caution">
    <text evidence="5">The sequence shown here is derived from an EMBL/GenBank/DDBJ whole genome shotgun (WGS) entry which is preliminary data.</text>
</comment>
<keyword evidence="3" id="KW-0687">Ribonucleoprotein</keyword>
<evidence type="ECO:0000256" key="2">
    <source>
        <dbReference type="ARBA" id="ARBA00022980"/>
    </source>
</evidence>
<comment type="similarity">
    <text evidence="1">Belongs to the bacterial ribosomal protein bS21 family.</text>
</comment>
<dbReference type="HAMAP" id="MF_00358">
    <property type="entry name" value="Ribosomal_bS21"/>
    <property type="match status" value="1"/>
</dbReference>
<keyword evidence="2" id="KW-0689">Ribosomal protein</keyword>
<dbReference type="InterPro" id="IPR001911">
    <property type="entry name" value="Ribosomal_bS21"/>
</dbReference>
<dbReference type="Proteomes" id="UP001141552">
    <property type="component" value="Unassembled WGS sequence"/>
</dbReference>
<dbReference type="GO" id="GO:1990904">
    <property type="term" value="C:ribonucleoprotein complex"/>
    <property type="evidence" value="ECO:0007669"/>
    <property type="project" value="UniProtKB-KW"/>
</dbReference>
<dbReference type="InterPro" id="IPR038380">
    <property type="entry name" value="Ribosomal_bS21_sf"/>
</dbReference>
<sequence>MATSFSLSNLLSFPLPSSSSLLHKHPPQPKLLVPNSLPLKSKSNSLGVTCGFLSAELGSAICGGHASTTVHCSSQYNVEVYVEDEEPDERDLSQFTREVLRAGILQEVSRRRHYENAAEKKKRKRKEAARRDKRRRNPQRFNPNFPGDDDEVEVGEKEEEDNWELPEEDITF</sequence>
<dbReference type="GO" id="GO:0006412">
    <property type="term" value="P:translation"/>
    <property type="evidence" value="ECO:0007669"/>
    <property type="project" value="InterPro"/>
</dbReference>